<comment type="caution">
    <text evidence="3">The sequence shown here is derived from an EMBL/GenBank/DDBJ whole genome shotgun (WGS) entry which is preliminary data.</text>
</comment>
<evidence type="ECO:0000313" key="5">
    <source>
        <dbReference type="Proteomes" id="UP000256337"/>
    </source>
</evidence>
<feature type="transmembrane region" description="Helical" evidence="1">
    <location>
        <begin position="57"/>
        <end position="79"/>
    </location>
</feature>
<reference evidence="5 6" key="1">
    <citation type="journal article" date="2018" name="Vet. Microbiol.">
        <title>Characterisation of Staphylococcus felis isolated from cats using whole genome sequencing.</title>
        <authorList>
            <person name="Worthing K."/>
            <person name="Pang S."/>
            <person name="Trott D.J."/>
            <person name="Abraham S."/>
            <person name="Coombs G.W."/>
            <person name="Jordan D."/>
            <person name="McIntyre L."/>
            <person name="Davies M.R."/>
            <person name="Norris J."/>
        </authorList>
    </citation>
    <scope>NUCLEOTIDE SEQUENCE [LARGE SCALE GENOMIC DNA]</scope>
    <source>
        <strain evidence="4 5">F25</strain>
        <strain evidence="3 6">F9</strain>
    </source>
</reference>
<evidence type="ECO:0000313" key="3">
    <source>
        <dbReference type="EMBL" id="REI00350.1"/>
    </source>
</evidence>
<protein>
    <recommendedName>
        <fullName evidence="8">Sensor histidine kinase</fullName>
    </recommendedName>
</protein>
<dbReference type="Proteomes" id="UP000256562">
    <property type="component" value="Unassembled WGS sequence"/>
</dbReference>
<accession>A0A2K3ZGI2</accession>
<gene>
    <name evidence="4" type="ORF">DOS76_03150</name>
    <name evidence="3" type="ORF">DOS83_01425</name>
    <name evidence="2" type="ORF">I9026_09785</name>
</gene>
<dbReference type="GeneID" id="48057734"/>
<dbReference type="EMBL" id="JAEDAQ010000017">
    <property type="protein sequence ID" value="MBH9581662.1"/>
    <property type="molecule type" value="Genomic_DNA"/>
</dbReference>
<proteinExistence type="predicted"/>
<organism evidence="3 6">
    <name type="scientific">Staphylococcus felis</name>
    <dbReference type="NCBI Taxonomy" id="46127"/>
    <lineage>
        <taxon>Bacteria</taxon>
        <taxon>Bacillati</taxon>
        <taxon>Bacillota</taxon>
        <taxon>Bacilli</taxon>
        <taxon>Bacillales</taxon>
        <taxon>Staphylococcaceae</taxon>
        <taxon>Staphylococcus</taxon>
    </lineage>
</organism>
<evidence type="ECO:0000313" key="6">
    <source>
        <dbReference type="Proteomes" id="UP000256562"/>
    </source>
</evidence>
<reference evidence="2 7" key="2">
    <citation type="submission" date="2020-12" db="EMBL/GenBank/DDBJ databases">
        <title>Genomic analysis of Staphylococcus felis from a cat with skin infection.</title>
        <authorList>
            <person name="Aslantas O."/>
            <person name="Keskin O."/>
            <person name="Buyukaltay K."/>
            <person name="Gullu Yucetepe A."/>
        </authorList>
    </citation>
    <scope>NUCLEOTIDE SEQUENCE [LARGE SCALE GENOMIC DNA]</scope>
    <source>
        <strain evidence="2 7">HARRANVET</strain>
    </source>
</reference>
<keyword evidence="7" id="KW-1185">Reference proteome</keyword>
<keyword evidence="1" id="KW-0472">Membrane</keyword>
<name>A0A2K3ZGI2_9STAP</name>
<feature type="transmembrane region" description="Helical" evidence="1">
    <location>
        <begin position="5"/>
        <end position="24"/>
    </location>
</feature>
<dbReference type="AlphaFoldDB" id="A0A2K3ZGI2"/>
<evidence type="ECO:0000256" key="1">
    <source>
        <dbReference type="SAM" id="Phobius"/>
    </source>
</evidence>
<dbReference type="EMBL" id="QKXQ01000057">
    <property type="protein sequence ID" value="REI00350.1"/>
    <property type="molecule type" value="Genomic_DNA"/>
</dbReference>
<evidence type="ECO:0008006" key="8">
    <source>
        <dbReference type="Google" id="ProtNLM"/>
    </source>
</evidence>
<sequence>MRNIILILLTFSNIVVILMTQFYQVGIDYLSLRILLVAFSSIISAYLILLYRTRVQLWLAIISLALSLFHIIMIIRTIYTTLYP</sequence>
<keyword evidence="1" id="KW-1133">Transmembrane helix</keyword>
<dbReference type="EMBL" id="QKYD01000054">
    <property type="protein sequence ID" value="REI23801.1"/>
    <property type="molecule type" value="Genomic_DNA"/>
</dbReference>
<evidence type="ECO:0000313" key="4">
    <source>
        <dbReference type="EMBL" id="REI23801.1"/>
    </source>
</evidence>
<dbReference type="Proteomes" id="UP000597038">
    <property type="component" value="Unassembled WGS sequence"/>
</dbReference>
<dbReference type="RefSeq" id="WP_103208014.1">
    <property type="nucleotide sequence ID" value="NZ_CAJUZQ010000031.1"/>
</dbReference>
<dbReference type="KEGG" id="sfq:C7J90_05810"/>
<feature type="transmembrane region" description="Helical" evidence="1">
    <location>
        <begin position="30"/>
        <end position="50"/>
    </location>
</feature>
<evidence type="ECO:0000313" key="2">
    <source>
        <dbReference type="EMBL" id="MBH9581662.1"/>
    </source>
</evidence>
<keyword evidence="1" id="KW-0812">Transmembrane</keyword>
<evidence type="ECO:0000313" key="7">
    <source>
        <dbReference type="Proteomes" id="UP000597038"/>
    </source>
</evidence>
<dbReference type="Proteomes" id="UP000256337">
    <property type="component" value="Unassembled WGS sequence"/>
</dbReference>